<sequence>MSLANAAAIAQSGLASVTTEIATLSRNISGANDTSVYSRKIANVVSTASGSQVTSISRASSQAVFENVLNATSAIAAEDAVSTGLEALATTVGDVASAAGADATSTATSPAALISRLSDALQYYSGSPSDMTAAANVVSAANALARGLNQGSAAIQQARATADSDIAAAVSDINSQLAQFQEVNEKIIAATAVGKDSTDLQDQRDTILKQISANIGISTVTAGNGDMSLYTDSGVTLFQGGRARTVSFTPTTTYVTATVGQAVYVDGVAITGATATMAIASGKIAGLATIRDAVAVTYQAQLDGVASALITAFRESDQAAVGPDLPGLFTTASATAIPSSAAGLASAIIVNAAVDPSQGGDLTLLRDGGIADPSGTDYTYNTSGAASFAGRISELIDNLSATQSFSSSGSLTTSASVGGYAAASVSWLEAQRSAASSRSSYQGALLSTASTALSNATGVNINDEMSKMLDLEQSYAASAKLLSSINDMFNALLSGI</sequence>
<dbReference type="Pfam" id="PF22638">
    <property type="entry name" value="FlgK_D1"/>
    <property type="match status" value="1"/>
</dbReference>
<dbReference type="KEGG" id="msl:Msil_0043"/>
<keyword evidence="9" id="KW-0969">Cilium</keyword>
<dbReference type="EMBL" id="CP001280">
    <property type="protein sequence ID" value="ACK49026.1"/>
    <property type="molecule type" value="Genomic_DNA"/>
</dbReference>
<protein>
    <recommendedName>
        <fullName evidence="4">Flagellar hook-associated protein 1</fullName>
    </recommendedName>
</protein>
<dbReference type="GO" id="GO:0009424">
    <property type="term" value="C:bacterial-type flagellum hook"/>
    <property type="evidence" value="ECO:0007669"/>
    <property type="project" value="InterPro"/>
</dbReference>
<dbReference type="NCBIfam" id="TIGR02492">
    <property type="entry name" value="flgK_ends"/>
    <property type="match status" value="1"/>
</dbReference>
<dbReference type="InterPro" id="IPR010930">
    <property type="entry name" value="Flg_bb/hook_C_dom"/>
</dbReference>
<dbReference type="SUPFAM" id="SSF64518">
    <property type="entry name" value="Phase 1 flagellin"/>
    <property type="match status" value="1"/>
</dbReference>
<feature type="domain" description="Flagellar basal-body/hook protein C-terminal" evidence="7">
    <location>
        <begin position="456"/>
        <end position="493"/>
    </location>
</feature>
<dbReference type="STRING" id="395965.Msil_0043"/>
<keyword evidence="9" id="KW-0966">Cell projection</keyword>
<evidence type="ECO:0000313" key="9">
    <source>
        <dbReference type="EMBL" id="ACK49026.1"/>
    </source>
</evidence>
<dbReference type="InterPro" id="IPR053927">
    <property type="entry name" value="FlgK_helical"/>
</dbReference>
<dbReference type="GO" id="GO:0044780">
    <property type="term" value="P:bacterial-type flagellum assembly"/>
    <property type="evidence" value="ECO:0007669"/>
    <property type="project" value="InterPro"/>
</dbReference>
<dbReference type="Proteomes" id="UP000002257">
    <property type="component" value="Chromosome"/>
</dbReference>
<dbReference type="eggNOG" id="COG1256">
    <property type="taxonomic scope" value="Bacteria"/>
</dbReference>
<evidence type="ECO:0000256" key="4">
    <source>
        <dbReference type="ARBA" id="ARBA00016244"/>
    </source>
</evidence>
<dbReference type="InterPro" id="IPR002371">
    <property type="entry name" value="FlgK"/>
</dbReference>
<evidence type="ECO:0000313" key="10">
    <source>
        <dbReference type="Proteomes" id="UP000002257"/>
    </source>
</evidence>
<dbReference type="RefSeq" id="WP_012589096.1">
    <property type="nucleotide sequence ID" value="NC_011666.1"/>
</dbReference>
<keyword evidence="9" id="KW-0282">Flagellum</keyword>
<evidence type="ECO:0000259" key="7">
    <source>
        <dbReference type="Pfam" id="PF06429"/>
    </source>
</evidence>
<feature type="domain" description="Flagellar hook-associated protein FlgK helical" evidence="8">
    <location>
        <begin position="107"/>
        <end position="319"/>
    </location>
</feature>
<comment type="subcellular location">
    <subcellularLocation>
        <location evidence="1">Bacterial flagellum</location>
    </subcellularLocation>
    <subcellularLocation>
        <location evidence="2">Secreted</location>
    </subcellularLocation>
</comment>
<dbReference type="OrthoDB" id="7181295at2"/>
<dbReference type="Pfam" id="PF06429">
    <property type="entry name" value="Flg_bbr_C"/>
    <property type="match status" value="1"/>
</dbReference>
<evidence type="ECO:0000256" key="2">
    <source>
        <dbReference type="ARBA" id="ARBA00004613"/>
    </source>
</evidence>
<gene>
    <name evidence="9" type="ordered locus">Msil_0043</name>
</gene>
<dbReference type="PANTHER" id="PTHR30033">
    <property type="entry name" value="FLAGELLAR HOOK-ASSOCIATED PROTEIN 1"/>
    <property type="match status" value="1"/>
</dbReference>
<name>B8EL31_METSB</name>
<dbReference type="GO" id="GO:0005198">
    <property type="term" value="F:structural molecule activity"/>
    <property type="evidence" value="ECO:0007669"/>
    <property type="project" value="InterPro"/>
</dbReference>
<evidence type="ECO:0000259" key="8">
    <source>
        <dbReference type="Pfam" id="PF22638"/>
    </source>
</evidence>
<keyword evidence="10" id="KW-1185">Reference proteome</keyword>
<dbReference type="GO" id="GO:0005576">
    <property type="term" value="C:extracellular region"/>
    <property type="evidence" value="ECO:0007669"/>
    <property type="project" value="UniProtKB-SubCell"/>
</dbReference>
<evidence type="ECO:0000256" key="3">
    <source>
        <dbReference type="ARBA" id="ARBA00009677"/>
    </source>
</evidence>
<evidence type="ECO:0000256" key="1">
    <source>
        <dbReference type="ARBA" id="ARBA00004365"/>
    </source>
</evidence>
<comment type="similarity">
    <text evidence="3">Belongs to the flagella basal body rod proteins family.</text>
</comment>
<dbReference type="AlphaFoldDB" id="B8EL31"/>
<dbReference type="HOGENOM" id="CLU_012762_3_2_5"/>
<organism evidence="9 10">
    <name type="scientific">Methylocella silvestris (strain DSM 15510 / CIP 108128 / LMG 27833 / NCIMB 13906 / BL2)</name>
    <dbReference type="NCBI Taxonomy" id="395965"/>
    <lineage>
        <taxon>Bacteria</taxon>
        <taxon>Pseudomonadati</taxon>
        <taxon>Pseudomonadota</taxon>
        <taxon>Alphaproteobacteria</taxon>
        <taxon>Hyphomicrobiales</taxon>
        <taxon>Beijerinckiaceae</taxon>
        <taxon>Methylocella</taxon>
    </lineage>
</organism>
<proteinExistence type="inferred from homology"/>
<reference evidence="9 10" key="1">
    <citation type="journal article" date="2010" name="J. Bacteriol.">
        <title>Complete genome sequence of the aerobic facultative methanotroph Methylocella silvestris BL2.</title>
        <authorList>
            <person name="Chen Y."/>
            <person name="Crombie A."/>
            <person name="Rahman M.T."/>
            <person name="Dedysh S.N."/>
            <person name="Liesack W."/>
            <person name="Stott M.B."/>
            <person name="Alam M."/>
            <person name="Theisen A.R."/>
            <person name="Murrell J.C."/>
            <person name="Dunfield P.F."/>
        </authorList>
    </citation>
    <scope>NUCLEOTIDE SEQUENCE [LARGE SCALE GENOMIC DNA]</scope>
    <source>
        <strain evidence="10">DSM 15510 / CIP 108128 / LMG 27833 / NCIMB 13906 / BL2</strain>
    </source>
</reference>
<accession>B8EL31</accession>
<evidence type="ECO:0000256" key="6">
    <source>
        <dbReference type="ARBA" id="ARBA00023143"/>
    </source>
</evidence>
<keyword evidence="5" id="KW-0964">Secreted</keyword>
<keyword evidence="6" id="KW-0975">Bacterial flagellum</keyword>
<dbReference type="PANTHER" id="PTHR30033:SF1">
    <property type="entry name" value="FLAGELLAR HOOK-ASSOCIATED PROTEIN 1"/>
    <property type="match status" value="1"/>
</dbReference>
<evidence type="ECO:0000256" key="5">
    <source>
        <dbReference type="ARBA" id="ARBA00022525"/>
    </source>
</evidence>